<dbReference type="InterPro" id="IPR007686">
    <property type="entry name" value="YutG/PgpA"/>
</dbReference>
<evidence type="ECO:0000256" key="2">
    <source>
        <dbReference type="SAM" id="Phobius"/>
    </source>
</evidence>
<keyword evidence="1" id="KW-1208">Phospholipid metabolism</keyword>
<keyword evidence="1" id="KW-0997">Cell inner membrane</keyword>
<evidence type="ECO:0000259" key="3">
    <source>
        <dbReference type="Pfam" id="PF04608"/>
    </source>
</evidence>
<gene>
    <name evidence="4" type="ORF">SPV1_04468</name>
</gene>
<keyword evidence="1 2" id="KW-0812">Transmembrane</keyword>
<comment type="pathway">
    <text evidence="1">Phospholipid metabolism; phosphatidylglycerol biosynthesis; phosphatidylglycerol from CDP-diacylglycerol: step 2/2.</text>
</comment>
<dbReference type="GO" id="GO:0005886">
    <property type="term" value="C:plasma membrane"/>
    <property type="evidence" value="ECO:0007669"/>
    <property type="project" value="UniProtKB-SubCell"/>
</dbReference>
<dbReference type="OrthoDB" id="9804091at2"/>
<dbReference type="HOGENOM" id="CLU_103734_1_2_0"/>
<dbReference type="EC" id="3.1.3.27" evidence="1"/>
<dbReference type="FunCoup" id="Q0F397">
    <property type="interactions" value="168"/>
</dbReference>
<keyword evidence="5" id="KW-1185">Reference proteome</keyword>
<proteinExistence type="predicted"/>
<evidence type="ECO:0000313" key="5">
    <source>
        <dbReference type="Proteomes" id="UP000005297"/>
    </source>
</evidence>
<dbReference type="GO" id="GO:0009395">
    <property type="term" value="P:phospholipid catabolic process"/>
    <property type="evidence" value="ECO:0007669"/>
    <property type="project" value="UniProtKB-KW"/>
</dbReference>
<dbReference type="Pfam" id="PF04608">
    <property type="entry name" value="PgpA"/>
    <property type="match status" value="1"/>
</dbReference>
<dbReference type="UniPathway" id="UPA00084">
    <property type="reaction ID" value="UER00504"/>
</dbReference>
<sequence>MTISNRSYGPGGWVAAGFGSGWLPKAPGTWGSLAALPPAWLLLHFSGSAGLLVASLLAWVIGCLVCASVLPRMTDKDPGWIVIDEWAGQWLCLALISFRMGDGVVAFVLAFVAFRALDILKPWPVSLAERVGPPWWSIMADDMLAGLIGGGVIVAGVMMTGWVV</sequence>
<dbReference type="CDD" id="cd06971">
    <property type="entry name" value="PgpA"/>
    <property type="match status" value="1"/>
</dbReference>
<keyword evidence="1" id="KW-0479">Metal-binding</keyword>
<dbReference type="SUPFAM" id="SSF101307">
    <property type="entry name" value="YutG-like"/>
    <property type="match status" value="1"/>
</dbReference>
<comment type="subcellular location">
    <subcellularLocation>
        <location evidence="1">Cell inner membrane</location>
        <topology evidence="1">Multi-pass membrane protein</topology>
    </subcellularLocation>
</comment>
<keyword evidence="1" id="KW-0460">Magnesium</keyword>
<dbReference type="PANTHER" id="PTHR36305">
    <property type="entry name" value="PHOSPHATIDYLGLYCEROPHOSPHATASE A"/>
    <property type="match status" value="1"/>
</dbReference>
<keyword evidence="1" id="KW-1003">Cell membrane</keyword>
<keyword evidence="1" id="KW-0443">Lipid metabolism</keyword>
<dbReference type="GO" id="GO:0046872">
    <property type="term" value="F:metal ion binding"/>
    <property type="evidence" value="ECO:0007669"/>
    <property type="project" value="UniProtKB-KW"/>
</dbReference>
<evidence type="ECO:0000313" key="4">
    <source>
        <dbReference type="EMBL" id="EAU56044.1"/>
    </source>
</evidence>
<dbReference type="GO" id="GO:0006655">
    <property type="term" value="P:phosphatidylglycerol biosynthetic process"/>
    <property type="evidence" value="ECO:0007669"/>
    <property type="project" value="UniProtKB-UniPathway"/>
</dbReference>
<dbReference type="PANTHER" id="PTHR36305:SF1">
    <property type="entry name" value="PHOSPHATIDYLGLYCEROPHOSPHATASE A"/>
    <property type="match status" value="1"/>
</dbReference>
<comment type="catalytic activity">
    <reaction evidence="1">
        <text>a 1,2-diacyl-sn-glycero-3-phospho-(1'-sn-glycero-3'-phosphate) + H2O = a 1,2-diacyl-sn-glycero-3-phospho-(1'-sn-glycerol) + phosphate</text>
        <dbReference type="Rhea" id="RHEA:33751"/>
        <dbReference type="ChEBI" id="CHEBI:15377"/>
        <dbReference type="ChEBI" id="CHEBI:43474"/>
        <dbReference type="ChEBI" id="CHEBI:60110"/>
        <dbReference type="ChEBI" id="CHEBI:64716"/>
        <dbReference type="EC" id="3.1.3.27"/>
    </reaction>
</comment>
<comment type="caution">
    <text evidence="4">The sequence shown here is derived from an EMBL/GenBank/DDBJ whole genome shotgun (WGS) entry which is preliminary data.</text>
</comment>
<dbReference type="RefSeq" id="WP_009851189.1">
    <property type="nucleotide sequence ID" value="NZ_DS022295.1"/>
</dbReference>
<protein>
    <recommendedName>
        <fullName evidence="1">Phosphatidylglycerophosphatase A</fullName>
        <ecNumber evidence="1">3.1.3.27</ecNumber>
    </recommendedName>
    <alternativeName>
        <fullName evidence="1">Phosphatidylglycerolphosphate phosphatase A</fullName>
    </alternativeName>
</protein>
<dbReference type="AlphaFoldDB" id="Q0F397"/>
<keyword evidence="1" id="KW-0378">Hydrolase</keyword>
<accession>Q0F397</accession>
<keyword evidence="1" id="KW-0442">Lipid degradation</keyword>
<name>Q0F397_9PROT</name>
<feature type="domain" description="YutG/PgpA" evidence="3">
    <location>
        <begin position="13"/>
        <end position="154"/>
    </location>
</feature>
<feature type="transmembrane region" description="Helical" evidence="2">
    <location>
        <begin position="90"/>
        <end position="114"/>
    </location>
</feature>
<dbReference type="Proteomes" id="UP000005297">
    <property type="component" value="Unassembled WGS sequence"/>
</dbReference>
<keyword evidence="1" id="KW-0595">Phospholipid degradation</keyword>
<reference evidence="4 5" key="1">
    <citation type="submission" date="2006-09" db="EMBL/GenBank/DDBJ databases">
        <authorList>
            <person name="Emerson D."/>
            <person name="Ferriera S."/>
            <person name="Johnson J."/>
            <person name="Kravitz S."/>
            <person name="Halpern A."/>
            <person name="Remington K."/>
            <person name="Beeson K."/>
            <person name="Tran B."/>
            <person name="Rogers Y.-H."/>
            <person name="Friedman R."/>
            <person name="Venter J.C."/>
        </authorList>
    </citation>
    <scope>NUCLEOTIDE SEQUENCE [LARGE SCALE GENOMIC DNA]</scope>
    <source>
        <strain evidence="4 5">PV-1</strain>
    </source>
</reference>
<dbReference type="InterPro" id="IPR036681">
    <property type="entry name" value="PgpA-like_sf"/>
</dbReference>
<organism evidence="4 5">
    <name type="scientific">Mariprofundus ferrooxydans PV-1</name>
    <dbReference type="NCBI Taxonomy" id="314345"/>
    <lineage>
        <taxon>Bacteria</taxon>
        <taxon>Pseudomonadati</taxon>
        <taxon>Pseudomonadota</taxon>
        <taxon>Candidatius Mariprofundia</taxon>
        <taxon>Mariprofundales</taxon>
        <taxon>Mariprofundaceae</taxon>
        <taxon>Mariprofundus</taxon>
    </lineage>
</organism>
<dbReference type="InParanoid" id="Q0F397"/>
<evidence type="ECO:0000256" key="1">
    <source>
        <dbReference type="PIRNR" id="PIRNR006162"/>
    </source>
</evidence>
<dbReference type="eggNOG" id="COG1267">
    <property type="taxonomic scope" value="Bacteria"/>
</dbReference>
<dbReference type="EMBL" id="AATS01000001">
    <property type="protein sequence ID" value="EAU56044.1"/>
    <property type="molecule type" value="Genomic_DNA"/>
</dbReference>
<feature type="transmembrane region" description="Helical" evidence="2">
    <location>
        <begin position="143"/>
        <end position="163"/>
    </location>
</feature>
<dbReference type="InterPro" id="IPR026037">
    <property type="entry name" value="PgpA"/>
</dbReference>
<dbReference type="PIRSF" id="PIRSF006162">
    <property type="entry name" value="PgpA"/>
    <property type="match status" value="1"/>
</dbReference>
<keyword evidence="2" id="KW-1133">Transmembrane helix</keyword>
<comment type="cofactor">
    <cofactor evidence="1">
        <name>Mg(2+)</name>
        <dbReference type="ChEBI" id="CHEBI:18420"/>
    </cofactor>
</comment>
<comment type="function">
    <text evidence="1">Lipid phosphatase which dephosphorylates phosphatidylglycerophosphate (PGP) to phosphatidylglycerol (PG).</text>
</comment>
<keyword evidence="1 2" id="KW-0472">Membrane</keyword>
<dbReference type="GO" id="GO:0008962">
    <property type="term" value="F:phosphatidylglycerophosphatase activity"/>
    <property type="evidence" value="ECO:0007669"/>
    <property type="project" value="UniProtKB-EC"/>
</dbReference>
<dbReference type="STRING" id="314344.AL013_12000"/>
<feature type="transmembrane region" description="Helical" evidence="2">
    <location>
        <begin position="49"/>
        <end position="70"/>
    </location>
</feature>